<dbReference type="InterPro" id="IPR036249">
    <property type="entry name" value="Thioredoxin-like_sf"/>
</dbReference>
<feature type="transmembrane region" description="Helical" evidence="1">
    <location>
        <begin position="12"/>
        <end position="33"/>
    </location>
</feature>
<keyword evidence="1" id="KW-0472">Membrane</keyword>
<gene>
    <name evidence="2" type="ORF">FXV77_09605</name>
</gene>
<name>A0A5D4H9N0_9SPHI</name>
<evidence type="ECO:0000313" key="2">
    <source>
        <dbReference type="EMBL" id="TYR36165.1"/>
    </source>
</evidence>
<evidence type="ECO:0000256" key="1">
    <source>
        <dbReference type="SAM" id="Phobius"/>
    </source>
</evidence>
<dbReference type="Proteomes" id="UP000322362">
    <property type="component" value="Unassembled WGS sequence"/>
</dbReference>
<evidence type="ECO:0000313" key="3">
    <source>
        <dbReference type="Proteomes" id="UP000322362"/>
    </source>
</evidence>
<sequence>MKNYLFYSNSEPRVIELPLVVLMICFSSNLPFIMDLKNIRILCLGFLCVSLKSLFFKATKNKVVFYYGLLCFMLFNLSDAWAQSAESRTAEGQTEIKPLQIGDTIPEELWHMPLQVVNHPEGKDTITLNDYRDKKLIILDFMHTRCKGCTDKLKELDTLQKIFSCTIKFVLMSPEKKSEMESFLKYRPMSTFYSFPLTFIDQTVADYIRYRFISHFVWVYRGKIVAITGGNEVADDNLKKLLNTGNINLPVKNDFEGEEGI</sequence>
<accession>A0A5D4H9N0</accession>
<dbReference type="EMBL" id="VTAV01000005">
    <property type="protein sequence ID" value="TYR36165.1"/>
    <property type="molecule type" value="Genomic_DNA"/>
</dbReference>
<proteinExistence type="predicted"/>
<feature type="transmembrane region" description="Helical" evidence="1">
    <location>
        <begin position="39"/>
        <end position="56"/>
    </location>
</feature>
<dbReference type="SUPFAM" id="SSF52833">
    <property type="entry name" value="Thioredoxin-like"/>
    <property type="match status" value="1"/>
</dbReference>
<keyword evidence="3" id="KW-1185">Reference proteome</keyword>
<organism evidence="2 3">
    <name type="scientific">Sphingobacterium phlebotomi</name>
    <dbReference type="NCBI Taxonomy" id="2605433"/>
    <lineage>
        <taxon>Bacteria</taxon>
        <taxon>Pseudomonadati</taxon>
        <taxon>Bacteroidota</taxon>
        <taxon>Sphingobacteriia</taxon>
        <taxon>Sphingobacteriales</taxon>
        <taxon>Sphingobacteriaceae</taxon>
        <taxon>Sphingobacterium</taxon>
    </lineage>
</organism>
<comment type="caution">
    <text evidence="2">The sequence shown here is derived from an EMBL/GenBank/DDBJ whole genome shotgun (WGS) entry which is preliminary data.</text>
</comment>
<reference evidence="2 3" key="1">
    <citation type="submission" date="2019-08" db="EMBL/GenBank/DDBJ databases">
        <title>Phlebobacter frassis gen. nov. sp. nov., a new member of family Sphingobacteriaceae isolated from sand fly rearing media.</title>
        <authorList>
            <person name="Kakumanu M.L."/>
            <person name="Marayati B.F."/>
            <person name="Wada-Katsumata A."/>
            <person name="Wasserberg G."/>
            <person name="Schal C."/>
            <person name="Apperson C.S."/>
            <person name="Ponnusamy L."/>
        </authorList>
    </citation>
    <scope>NUCLEOTIDE SEQUENCE [LARGE SCALE GENOMIC DNA]</scope>
    <source>
        <strain evidence="2 3">SSI9</strain>
    </source>
</reference>
<keyword evidence="1" id="KW-0812">Transmembrane</keyword>
<feature type="transmembrane region" description="Helical" evidence="1">
    <location>
        <begin position="63"/>
        <end position="82"/>
    </location>
</feature>
<dbReference type="Gene3D" id="3.40.30.10">
    <property type="entry name" value="Glutaredoxin"/>
    <property type="match status" value="1"/>
</dbReference>
<dbReference type="AlphaFoldDB" id="A0A5D4H9N0"/>
<protein>
    <submittedName>
        <fullName evidence="2">Redoxin domain-containing protein</fullName>
    </submittedName>
</protein>
<keyword evidence="1" id="KW-1133">Transmembrane helix</keyword>